<name>A0A4Y7PGW4_9AGAM</name>
<evidence type="ECO:0000313" key="3">
    <source>
        <dbReference type="Proteomes" id="UP000294933"/>
    </source>
</evidence>
<dbReference type="InterPro" id="IPR006073">
    <property type="entry name" value="GTP-bd"/>
</dbReference>
<proteinExistence type="predicted"/>
<dbReference type="PANTHER" id="PTHR32046">
    <property type="entry name" value="G DOMAIN-CONTAINING PROTEIN"/>
    <property type="match status" value="1"/>
</dbReference>
<protein>
    <recommendedName>
        <fullName evidence="1">G domain-containing protein</fullName>
    </recommendedName>
</protein>
<dbReference type="CDD" id="cd00882">
    <property type="entry name" value="Ras_like_GTPase"/>
    <property type="match status" value="2"/>
</dbReference>
<evidence type="ECO:0000313" key="2">
    <source>
        <dbReference type="EMBL" id="TDL14535.1"/>
    </source>
</evidence>
<organism evidence="2 3">
    <name type="scientific">Rickenella mellea</name>
    <dbReference type="NCBI Taxonomy" id="50990"/>
    <lineage>
        <taxon>Eukaryota</taxon>
        <taxon>Fungi</taxon>
        <taxon>Dikarya</taxon>
        <taxon>Basidiomycota</taxon>
        <taxon>Agaricomycotina</taxon>
        <taxon>Agaricomycetes</taxon>
        <taxon>Hymenochaetales</taxon>
        <taxon>Rickenellaceae</taxon>
        <taxon>Rickenella</taxon>
    </lineage>
</organism>
<dbReference type="EMBL" id="ML170329">
    <property type="protein sequence ID" value="TDL14535.1"/>
    <property type="molecule type" value="Genomic_DNA"/>
</dbReference>
<gene>
    <name evidence="2" type="ORF">BD410DRAFT_191974</name>
</gene>
<sequence length="448" mass="50108">MTSDRVKFILVVGTTGSGKTTFINRASGSQFPGNHTLDSCTNCVKPTDPFELYGHRVVLVDTPGFDHSRLSDDEILRLIGEYLAEFHRKEIKLSGVLYLQSISIPRVDRHYFGIFQKLCGQANLDRTQVVTTCWNDVESRIGSAREKEFENGVFKPVLAAGGRIVRHDQTESSARAILRHALQKDDILLEIQCKLAEDLHATDASFQTIKDVRMTDKIVLVMGATGSGKTTFINDASGSHFPISDTLDSCTDGVIPTAPFDLDGHRVVLVDTPGFGHSRLRDIEVLQPIAEYLTEHQISGVVYIHPSTEYRIESTAKHYFTVFSELCGTTTLDHCSVVMSRWNGKHSGGGSQLETRLRAVFEPVEKAGGWIVDDDHTFSQTRESLRAIFDKKPVFLQIQREVLVENKQLSHTAAGMALLHPGKEEKSRSRWHAFLRRLRKSILKATFV</sequence>
<dbReference type="SUPFAM" id="SSF52540">
    <property type="entry name" value="P-loop containing nucleoside triphosphate hydrolases"/>
    <property type="match status" value="2"/>
</dbReference>
<feature type="domain" description="G" evidence="1">
    <location>
        <begin position="219"/>
        <end position="280"/>
    </location>
</feature>
<feature type="domain" description="G" evidence="1">
    <location>
        <begin position="9"/>
        <end position="70"/>
    </location>
</feature>
<dbReference type="GO" id="GO:0005525">
    <property type="term" value="F:GTP binding"/>
    <property type="evidence" value="ECO:0007669"/>
    <property type="project" value="InterPro"/>
</dbReference>
<accession>A0A4Y7PGW4</accession>
<dbReference type="AlphaFoldDB" id="A0A4Y7PGW4"/>
<dbReference type="Gene3D" id="3.40.50.300">
    <property type="entry name" value="P-loop containing nucleotide triphosphate hydrolases"/>
    <property type="match status" value="2"/>
</dbReference>
<dbReference type="OrthoDB" id="8954335at2759"/>
<dbReference type="STRING" id="50990.A0A4Y7PGW4"/>
<evidence type="ECO:0000259" key="1">
    <source>
        <dbReference type="Pfam" id="PF01926"/>
    </source>
</evidence>
<dbReference type="Proteomes" id="UP000294933">
    <property type="component" value="Unassembled WGS sequence"/>
</dbReference>
<dbReference type="Pfam" id="PF01926">
    <property type="entry name" value="MMR_HSR1"/>
    <property type="match status" value="2"/>
</dbReference>
<dbReference type="VEuPathDB" id="FungiDB:BD410DRAFT_191974"/>
<reference evidence="2 3" key="1">
    <citation type="submission" date="2018-06" db="EMBL/GenBank/DDBJ databases">
        <title>A transcriptomic atlas of mushroom development highlights an independent origin of complex multicellularity.</title>
        <authorList>
            <consortium name="DOE Joint Genome Institute"/>
            <person name="Krizsan K."/>
            <person name="Almasi E."/>
            <person name="Merenyi Z."/>
            <person name="Sahu N."/>
            <person name="Viragh M."/>
            <person name="Koszo T."/>
            <person name="Mondo S."/>
            <person name="Kiss B."/>
            <person name="Balint B."/>
            <person name="Kues U."/>
            <person name="Barry K."/>
            <person name="Hegedus J.C."/>
            <person name="Henrissat B."/>
            <person name="Johnson J."/>
            <person name="Lipzen A."/>
            <person name="Ohm R."/>
            <person name="Nagy I."/>
            <person name="Pangilinan J."/>
            <person name="Yan J."/>
            <person name="Xiong Y."/>
            <person name="Grigoriev I.V."/>
            <person name="Hibbett D.S."/>
            <person name="Nagy L.G."/>
        </authorList>
    </citation>
    <scope>NUCLEOTIDE SEQUENCE [LARGE SCALE GENOMIC DNA]</scope>
    <source>
        <strain evidence="2 3">SZMC22713</strain>
    </source>
</reference>
<dbReference type="InterPro" id="IPR027417">
    <property type="entry name" value="P-loop_NTPase"/>
</dbReference>
<keyword evidence="3" id="KW-1185">Reference proteome</keyword>